<dbReference type="SUPFAM" id="SSF53756">
    <property type="entry name" value="UDP-Glycosyltransferase/glycogen phosphorylase"/>
    <property type="match status" value="1"/>
</dbReference>
<dbReference type="InterPro" id="IPR002201">
    <property type="entry name" value="Glyco_trans_9"/>
</dbReference>
<dbReference type="PANTHER" id="PTHR30160">
    <property type="entry name" value="TETRAACYLDISACCHARIDE 4'-KINASE-RELATED"/>
    <property type="match status" value="1"/>
</dbReference>
<sequence>MHALAPWLPGLEVRPVPLDGVAGLTTFDRVFQMDIDQPVAIDPQAPSPPFDSLTLWLHQQPAQSRLFLEESRAFAKSVYHIEDWSDSCSLQPHHPERSRQNRRRVVIHPTAGTPERYWSAARFLELARRLTRVGYDVAFVVEERDAQTWRQAAQGQPFTVNYFESLQELGAFIHESGYFVGNDSGVGHLASALGVPTVTISHRPRNMNRWRPQWAPGIIVPHVWLPLRAWRRKYWRLAVTVGAVERSLRRLQKMETGNDRPDETLSTGLAGATAD</sequence>
<evidence type="ECO:0000313" key="4">
    <source>
        <dbReference type="EMBL" id="ETF00966.1"/>
    </source>
</evidence>
<evidence type="ECO:0000256" key="2">
    <source>
        <dbReference type="ARBA" id="ARBA00022679"/>
    </source>
</evidence>
<keyword evidence="5" id="KW-1185">Reference proteome</keyword>
<evidence type="ECO:0000256" key="1">
    <source>
        <dbReference type="ARBA" id="ARBA00022676"/>
    </source>
</evidence>
<dbReference type="GO" id="GO:0005829">
    <property type="term" value="C:cytosol"/>
    <property type="evidence" value="ECO:0007669"/>
    <property type="project" value="TreeGrafter"/>
</dbReference>
<feature type="compositionally biased region" description="Basic and acidic residues" evidence="3">
    <location>
        <begin position="252"/>
        <end position="263"/>
    </location>
</feature>
<dbReference type="GO" id="GO:0008713">
    <property type="term" value="F:ADP-heptose-lipopolysaccharide heptosyltransferase activity"/>
    <property type="evidence" value="ECO:0007669"/>
    <property type="project" value="TreeGrafter"/>
</dbReference>
<evidence type="ECO:0000256" key="3">
    <source>
        <dbReference type="SAM" id="MobiDB-lite"/>
    </source>
</evidence>
<protein>
    <recommendedName>
        <fullName evidence="6">Glycosyl transferase</fullName>
    </recommendedName>
</protein>
<accession>V8QLX5</accession>
<evidence type="ECO:0000313" key="5">
    <source>
        <dbReference type="Proteomes" id="UP000018733"/>
    </source>
</evidence>
<name>V8QLX5_9BURK</name>
<dbReference type="Proteomes" id="UP000018733">
    <property type="component" value="Unassembled WGS sequence"/>
</dbReference>
<keyword evidence="2" id="KW-0808">Transferase</keyword>
<gene>
    <name evidence="4" type="ORF">W822_20795</name>
</gene>
<dbReference type="eggNOG" id="COG0859">
    <property type="taxonomic scope" value="Bacteria"/>
</dbReference>
<keyword evidence="1" id="KW-0328">Glycosyltransferase</keyword>
<dbReference type="Pfam" id="PF01075">
    <property type="entry name" value="Glyco_transf_9"/>
    <property type="match status" value="1"/>
</dbReference>
<dbReference type="HOGENOM" id="CLU_070752_0_0_4"/>
<dbReference type="InterPro" id="IPR051199">
    <property type="entry name" value="LPS_LOS_Heptosyltrfase"/>
</dbReference>
<dbReference type="EMBL" id="AYXT01000013">
    <property type="protein sequence ID" value="ETF00966.1"/>
    <property type="molecule type" value="Genomic_DNA"/>
</dbReference>
<dbReference type="GO" id="GO:0009244">
    <property type="term" value="P:lipopolysaccharide core region biosynthetic process"/>
    <property type="evidence" value="ECO:0007669"/>
    <property type="project" value="TreeGrafter"/>
</dbReference>
<organism evidence="4 5">
    <name type="scientific">Advenella kashmirensis W13003</name>
    <dbReference type="NCBI Taxonomy" id="1424334"/>
    <lineage>
        <taxon>Bacteria</taxon>
        <taxon>Pseudomonadati</taxon>
        <taxon>Pseudomonadota</taxon>
        <taxon>Betaproteobacteria</taxon>
        <taxon>Burkholderiales</taxon>
        <taxon>Alcaligenaceae</taxon>
    </lineage>
</organism>
<dbReference type="PATRIC" id="fig|1424334.3.peg.4170"/>
<comment type="caution">
    <text evidence="4">The sequence shown here is derived from an EMBL/GenBank/DDBJ whole genome shotgun (WGS) entry which is preliminary data.</text>
</comment>
<proteinExistence type="predicted"/>
<feature type="region of interest" description="Disordered" evidence="3">
    <location>
        <begin position="252"/>
        <end position="275"/>
    </location>
</feature>
<dbReference type="Gene3D" id="3.40.50.2000">
    <property type="entry name" value="Glycogen Phosphorylase B"/>
    <property type="match status" value="1"/>
</dbReference>
<evidence type="ECO:0008006" key="6">
    <source>
        <dbReference type="Google" id="ProtNLM"/>
    </source>
</evidence>
<dbReference type="STRING" id="1424334.W822_20795"/>
<dbReference type="PANTHER" id="PTHR30160:SF23">
    <property type="match status" value="1"/>
</dbReference>
<reference evidence="4 5" key="1">
    <citation type="journal article" date="2014" name="Genome Announc.">
        <title>Draft Genome Sequence of Advenella kashmirensis Strain W13003, a Polycyclic Aromatic Hydrocarbon-Degrading Bacterium.</title>
        <authorList>
            <person name="Wang X."/>
            <person name="Jin D."/>
            <person name="Zhou L."/>
            <person name="Wu L."/>
            <person name="An W."/>
            <person name="Zhao L."/>
        </authorList>
    </citation>
    <scope>NUCLEOTIDE SEQUENCE [LARGE SCALE GENOMIC DNA]</scope>
    <source>
        <strain evidence="4 5">W13003</strain>
    </source>
</reference>
<dbReference type="AlphaFoldDB" id="V8QLX5"/>
<dbReference type="CDD" id="cd03789">
    <property type="entry name" value="GT9_LPS_heptosyltransferase"/>
    <property type="match status" value="1"/>
</dbReference>